<sequence>MEQLDFSKFTHFAAFVASFGIAGGGPFPLDALSLREVTWDDAGVLAPHQALPLTQTFRGLQTTSIGIGGSSSAQWQLVLLFSSTRRRSLRLLDASGTYASCATQNLHRDEAFQISTMLQELPEASTCILGINQSKLKCYVGRYIIIEFTLTGTGHVSMITFKLWDTFSSPLPRELYPLFVTLSKIDRNASTSFAAMEHFIVEISRDDLLAKYEPAVRASMPRLAAQGRLEVETPKLNEREKQEMARLEAEVEDAEKAKKGETDAAVAVAAAAVPEHFREFWKNIEARTL</sequence>
<proteinExistence type="predicted"/>
<keyword evidence="3" id="KW-1185">Reference proteome</keyword>
<dbReference type="EMBL" id="BPQB01000101">
    <property type="protein sequence ID" value="GJE99127.1"/>
    <property type="molecule type" value="Genomic_DNA"/>
</dbReference>
<evidence type="ECO:0000256" key="1">
    <source>
        <dbReference type="SAM" id="Coils"/>
    </source>
</evidence>
<comment type="caution">
    <text evidence="2">The sequence shown here is derived from an EMBL/GenBank/DDBJ whole genome shotgun (WGS) entry which is preliminary data.</text>
</comment>
<name>A0A9P3GPF1_9APHY</name>
<dbReference type="Proteomes" id="UP000703269">
    <property type="component" value="Unassembled WGS sequence"/>
</dbReference>
<evidence type="ECO:0000313" key="2">
    <source>
        <dbReference type="EMBL" id="GJE99127.1"/>
    </source>
</evidence>
<gene>
    <name evidence="2" type="ORF">PsYK624_153730</name>
</gene>
<feature type="coiled-coil region" evidence="1">
    <location>
        <begin position="237"/>
        <end position="264"/>
    </location>
</feature>
<reference evidence="2 3" key="1">
    <citation type="submission" date="2021-08" db="EMBL/GenBank/DDBJ databases">
        <title>Draft Genome Sequence of Phanerochaete sordida strain YK-624.</title>
        <authorList>
            <person name="Mori T."/>
            <person name="Dohra H."/>
            <person name="Suzuki T."/>
            <person name="Kawagishi H."/>
            <person name="Hirai H."/>
        </authorList>
    </citation>
    <scope>NUCLEOTIDE SEQUENCE [LARGE SCALE GENOMIC DNA]</scope>
    <source>
        <strain evidence="2 3">YK-624</strain>
    </source>
</reference>
<keyword evidence="1" id="KW-0175">Coiled coil</keyword>
<organism evidence="2 3">
    <name type="scientific">Phanerochaete sordida</name>
    <dbReference type="NCBI Taxonomy" id="48140"/>
    <lineage>
        <taxon>Eukaryota</taxon>
        <taxon>Fungi</taxon>
        <taxon>Dikarya</taxon>
        <taxon>Basidiomycota</taxon>
        <taxon>Agaricomycotina</taxon>
        <taxon>Agaricomycetes</taxon>
        <taxon>Polyporales</taxon>
        <taxon>Phanerochaetaceae</taxon>
        <taxon>Phanerochaete</taxon>
    </lineage>
</organism>
<evidence type="ECO:0000313" key="3">
    <source>
        <dbReference type="Proteomes" id="UP000703269"/>
    </source>
</evidence>
<accession>A0A9P3GPF1</accession>
<protein>
    <submittedName>
        <fullName evidence="2">Uncharacterized protein</fullName>
    </submittedName>
</protein>
<dbReference type="AlphaFoldDB" id="A0A9P3GPF1"/>